<dbReference type="Gene3D" id="2.60.40.2480">
    <property type="entry name" value="Periplasmic metal-binding protein Tp34-type"/>
    <property type="match status" value="1"/>
</dbReference>
<dbReference type="Proteomes" id="UP000316801">
    <property type="component" value="Unassembled WGS sequence"/>
</dbReference>
<gene>
    <name evidence="4" type="ORF">FNA46_00305</name>
</gene>
<evidence type="ECO:0000256" key="2">
    <source>
        <dbReference type="ARBA" id="ARBA00022729"/>
    </source>
</evidence>
<dbReference type="InterPro" id="IPR038482">
    <property type="entry name" value="Tp34-type_sf"/>
</dbReference>
<keyword evidence="2 3" id="KW-0732">Signal</keyword>
<protein>
    <submittedName>
        <fullName evidence="4">Sugar ABC transporter substrate-binding protein</fullName>
    </submittedName>
</protein>
<dbReference type="AlphaFoldDB" id="A0A549TIT4"/>
<feature type="chain" id="PRO_5021891070" evidence="3">
    <location>
        <begin position="25"/>
        <end position="175"/>
    </location>
</feature>
<accession>A0A549TIT4</accession>
<keyword evidence="5" id="KW-1185">Reference proteome</keyword>
<proteinExistence type="inferred from homology"/>
<dbReference type="Pfam" id="PF10634">
    <property type="entry name" value="Iron_transport"/>
    <property type="match status" value="1"/>
</dbReference>
<comment type="similarity">
    <text evidence="1">Belongs to the UPF0423 family.</text>
</comment>
<evidence type="ECO:0000256" key="3">
    <source>
        <dbReference type="SAM" id="SignalP"/>
    </source>
</evidence>
<dbReference type="InterPro" id="IPR018470">
    <property type="entry name" value="Metal-bd_Tp34-typ"/>
</dbReference>
<dbReference type="EMBL" id="VJMG01000001">
    <property type="protein sequence ID" value="TRL43483.1"/>
    <property type="molecule type" value="Genomic_DNA"/>
</dbReference>
<organism evidence="4 5">
    <name type="scientific">Rhizobium straminoryzae</name>
    <dbReference type="NCBI Taxonomy" id="1387186"/>
    <lineage>
        <taxon>Bacteria</taxon>
        <taxon>Pseudomonadati</taxon>
        <taxon>Pseudomonadota</taxon>
        <taxon>Alphaproteobacteria</taxon>
        <taxon>Hyphomicrobiales</taxon>
        <taxon>Rhizobiaceae</taxon>
        <taxon>Rhizobium/Agrobacterium group</taxon>
        <taxon>Rhizobium</taxon>
    </lineage>
</organism>
<dbReference type="RefSeq" id="WP_142880339.1">
    <property type="nucleotide sequence ID" value="NZ_VJMG01000001.1"/>
</dbReference>
<name>A0A549TIT4_9HYPH</name>
<feature type="signal peptide" evidence="3">
    <location>
        <begin position="1"/>
        <end position="24"/>
    </location>
</feature>
<comment type="caution">
    <text evidence="4">The sequence shown here is derived from an EMBL/GenBank/DDBJ whole genome shotgun (WGS) entry which is preliminary data.</text>
</comment>
<dbReference type="PIRSF" id="PIRSF017018">
    <property type="entry name" value="Tp34"/>
    <property type="match status" value="1"/>
</dbReference>
<sequence>MRKLMTLGLLAATAGALASLPANAREFPIGGPVTAEHLEIAASYLVGIEMAPMMQNMVMGDKDVVHLETDVHAKEDNPWGYPTDAWIPYLKISYKLTKDGTPWNSSGTLLPMTAKDGPHYAKNVRMNGPGHYKVELTYASPEANGFYHHIDTETGVPGFWTKPIVETFSFDYPQK</sequence>
<reference evidence="4 5" key="1">
    <citation type="submission" date="2019-07" db="EMBL/GenBank/DDBJ databases">
        <title>Ln-dependent methylotrophs.</title>
        <authorList>
            <person name="Tani A."/>
        </authorList>
    </citation>
    <scope>NUCLEOTIDE SEQUENCE [LARGE SCALE GENOMIC DNA]</scope>
    <source>
        <strain evidence="4 5">SM12</strain>
    </source>
</reference>
<evidence type="ECO:0000313" key="4">
    <source>
        <dbReference type="EMBL" id="TRL43483.1"/>
    </source>
</evidence>
<evidence type="ECO:0000313" key="5">
    <source>
        <dbReference type="Proteomes" id="UP000316801"/>
    </source>
</evidence>
<evidence type="ECO:0000256" key="1">
    <source>
        <dbReference type="ARBA" id="ARBA00010013"/>
    </source>
</evidence>